<reference evidence="2 3" key="1">
    <citation type="submission" date="2019-03" db="EMBL/GenBank/DDBJ databases">
        <title>Genomic Encyclopedia of Type Strains, Phase IV (KMG-IV): sequencing the most valuable type-strain genomes for metagenomic binning, comparative biology and taxonomic classification.</title>
        <authorList>
            <person name="Goeker M."/>
        </authorList>
    </citation>
    <scope>NUCLEOTIDE SEQUENCE [LARGE SCALE GENOMIC DNA]</scope>
    <source>
        <strain evidence="2 3">DSM 45707</strain>
    </source>
</reference>
<feature type="coiled-coil region" evidence="1">
    <location>
        <begin position="136"/>
        <end position="163"/>
    </location>
</feature>
<proteinExistence type="predicted"/>
<accession>A0A4R3L4H6</accession>
<sequence>MSMPSFKGLVPKNLGRKEAINLLLASIAAEELGLAHIINAEAEKIQFTVGTLHCHRHHHDHEQDRHEHHHRHHHHDCFPDKDNCSCFKEIPCPSIKDLLKINRSVEKVLRTVVKKEIILQFKLSEVIELIGLSKEEEEFEKDLEKDLDEKRELEESINEENLL</sequence>
<gene>
    <name evidence="2" type="ORF">EDD58_10663</name>
</gene>
<organism evidence="2 3">
    <name type="scientific">Hazenella coriacea</name>
    <dbReference type="NCBI Taxonomy" id="1179467"/>
    <lineage>
        <taxon>Bacteria</taxon>
        <taxon>Bacillati</taxon>
        <taxon>Bacillota</taxon>
        <taxon>Bacilli</taxon>
        <taxon>Bacillales</taxon>
        <taxon>Thermoactinomycetaceae</taxon>
        <taxon>Hazenella</taxon>
    </lineage>
</organism>
<dbReference type="RefSeq" id="WP_207903296.1">
    <property type="nucleotide sequence ID" value="NZ_SMAG01000006.1"/>
</dbReference>
<keyword evidence="3" id="KW-1185">Reference proteome</keyword>
<evidence type="ECO:0000256" key="1">
    <source>
        <dbReference type="SAM" id="Coils"/>
    </source>
</evidence>
<dbReference type="InterPro" id="IPR058705">
    <property type="entry name" value="A_ENA"/>
</dbReference>
<dbReference type="Pfam" id="PF26595">
    <property type="entry name" value="A_ENA"/>
    <property type="match status" value="1"/>
</dbReference>
<comment type="caution">
    <text evidence="2">The sequence shown here is derived from an EMBL/GenBank/DDBJ whole genome shotgun (WGS) entry which is preliminary data.</text>
</comment>
<keyword evidence="1" id="KW-0175">Coiled coil</keyword>
<dbReference type="EMBL" id="SMAG01000006">
    <property type="protein sequence ID" value="TCS93630.1"/>
    <property type="molecule type" value="Genomic_DNA"/>
</dbReference>
<protein>
    <submittedName>
        <fullName evidence="2">Uncharacterized protein</fullName>
    </submittedName>
</protein>
<dbReference type="Proteomes" id="UP000294937">
    <property type="component" value="Unassembled WGS sequence"/>
</dbReference>
<evidence type="ECO:0000313" key="3">
    <source>
        <dbReference type="Proteomes" id="UP000294937"/>
    </source>
</evidence>
<name>A0A4R3L4H6_9BACL</name>
<dbReference type="AlphaFoldDB" id="A0A4R3L4H6"/>
<evidence type="ECO:0000313" key="2">
    <source>
        <dbReference type="EMBL" id="TCS93630.1"/>
    </source>
</evidence>